<evidence type="ECO:0008006" key="3">
    <source>
        <dbReference type="Google" id="ProtNLM"/>
    </source>
</evidence>
<gene>
    <name evidence="2" type="ORF">ALAG00032_LOCUS794</name>
</gene>
<organism evidence="2">
    <name type="scientific">Aureoumbra lagunensis</name>
    <dbReference type="NCBI Taxonomy" id="44058"/>
    <lineage>
        <taxon>Eukaryota</taxon>
        <taxon>Sar</taxon>
        <taxon>Stramenopiles</taxon>
        <taxon>Ochrophyta</taxon>
        <taxon>Pelagophyceae</taxon>
        <taxon>Pelagomonadales</taxon>
        <taxon>Aureoumbra</taxon>
    </lineage>
</organism>
<keyword evidence="1" id="KW-0472">Membrane</keyword>
<evidence type="ECO:0000313" key="2">
    <source>
        <dbReference type="EMBL" id="CAE0360065.1"/>
    </source>
</evidence>
<sequence length="244" mass="26719">MLLPDCCRGRQVHVLIAIAIFVFFDLITWRVDYLSKPFKLLAVFVHEASHASACFLTGGSVSSLEVNINEGGTTKYSGGYQRIITPAGYIGGAFWGAVGLCCVATTYGQYILTAILATALVITLFATLFCSRNNVENPFTTGLVCIFFVIILVALILLHVFVASDALLYGLLFIVTYISLFSSFDIYDDCVRRYVKNGGSQSDAVVCERLCPILPARGHGCVWFLISLAFWFLGICLCLSILDD</sequence>
<feature type="transmembrane region" description="Helical" evidence="1">
    <location>
        <begin position="167"/>
        <end position="187"/>
    </location>
</feature>
<protein>
    <recommendedName>
        <fullName evidence="3">Peptidase M50B-like protein</fullName>
    </recommendedName>
</protein>
<feature type="transmembrane region" description="Helical" evidence="1">
    <location>
        <begin position="222"/>
        <end position="242"/>
    </location>
</feature>
<reference evidence="2" key="1">
    <citation type="submission" date="2021-01" db="EMBL/GenBank/DDBJ databases">
        <authorList>
            <person name="Corre E."/>
            <person name="Pelletier E."/>
            <person name="Niang G."/>
            <person name="Scheremetjew M."/>
            <person name="Finn R."/>
            <person name="Kale V."/>
            <person name="Holt S."/>
            <person name="Cochrane G."/>
            <person name="Meng A."/>
            <person name="Brown T."/>
            <person name="Cohen L."/>
        </authorList>
    </citation>
    <scope>NUCLEOTIDE SEQUENCE</scope>
    <source>
        <strain evidence="2">CCMP1510</strain>
    </source>
</reference>
<dbReference type="PANTHER" id="PTHR33979:SF2">
    <property type="entry name" value="PEPTIDASE M50B-LIKE-DOMAIN-CONTAINING PROTEIN"/>
    <property type="match status" value="1"/>
</dbReference>
<keyword evidence="1" id="KW-0812">Transmembrane</keyword>
<dbReference type="EMBL" id="HBIJ01001061">
    <property type="protein sequence ID" value="CAE0360065.1"/>
    <property type="molecule type" value="Transcribed_RNA"/>
</dbReference>
<dbReference type="AlphaFoldDB" id="A0A7S3JNK1"/>
<feature type="transmembrane region" description="Helical" evidence="1">
    <location>
        <begin position="110"/>
        <end position="130"/>
    </location>
</feature>
<feature type="transmembrane region" description="Helical" evidence="1">
    <location>
        <begin position="12"/>
        <end position="31"/>
    </location>
</feature>
<proteinExistence type="predicted"/>
<name>A0A7S3JNK1_9STRA</name>
<keyword evidence="1" id="KW-1133">Transmembrane helix</keyword>
<dbReference type="Pfam" id="PF13398">
    <property type="entry name" value="Peptidase_M50B"/>
    <property type="match status" value="1"/>
</dbReference>
<dbReference type="InterPro" id="IPR049500">
    <property type="entry name" value="Peptidase_M50B-like"/>
</dbReference>
<accession>A0A7S3JNK1</accession>
<evidence type="ECO:0000256" key="1">
    <source>
        <dbReference type="SAM" id="Phobius"/>
    </source>
</evidence>
<dbReference type="PANTHER" id="PTHR33979">
    <property type="entry name" value="OS02G0221600 PROTEIN"/>
    <property type="match status" value="1"/>
</dbReference>
<feature type="transmembrane region" description="Helical" evidence="1">
    <location>
        <begin position="142"/>
        <end position="161"/>
    </location>
</feature>